<feature type="modified residue" description="4-aspartylphosphate" evidence="2">
    <location>
        <position position="196"/>
    </location>
</feature>
<keyword evidence="6" id="KW-1185">Reference proteome</keyword>
<dbReference type="PROSITE" id="PS50109">
    <property type="entry name" value="HIS_KIN"/>
    <property type="match status" value="1"/>
</dbReference>
<evidence type="ECO:0000256" key="2">
    <source>
        <dbReference type="PROSITE-ProRule" id="PRU00169"/>
    </source>
</evidence>
<sequence>MLIIEPVENMRVTIAAMLVKLSFGKVIQAKNGAEALVILDKGHINIVISEYNLPKVNGIELLRHIRSNYETSRIPFVMLSSTIEQNEVLLAIQHGVSEYVVKPFSIKILQKYLISSMENPIKSTASLLSTYKENAITQSEIVQEKPVILVVDDVPDIIHVIADVLRKDYKVKGVVSGEKALKICQSKSQPDLILLDIMMPGMDGLELCKIIKTDPLTQHITIIFLTALNQPEKVVEGLSLGAVDYITKPINPKITKARVKTHINSILNQKLLRSQLDTMIDNISLRDEFDRIIQNDLKSPISHLLAGIEDILKSKKNSNVVATIAQSLKLSCSSLSQQVSNMGILYKIEDGSYKLSPEIFDLSLLVIDVIEKYSLLIERKNLELKTEFNGQHKVKGEASLTSSIISSLLQNAIEAAPNGSVIKLSLENKAQLAYLKLTNRGSIPQEMNKVFFEKYSTSGKKDASGIGTYSAKLMTEIQLGTIELNSSIQGETTINLSLPASN</sequence>
<dbReference type="SUPFAM" id="SSF52172">
    <property type="entry name" value="CheY-like"/>
    <property type="match status" value="2"/>
</dbReference>
<gene>
    <name evidence="5" type="ORF">SAMN02745724_00918</name>
</gene>
<dbReference type="SMART" id="SM00448">
    <property type="entry name" value="REC"/>
    <property type="match status" value="2"/>
</dbReference>
<organism evidence="5 6">
    <name type="scientific">Pseudoalteromonas denitrificans DSM 6059</name>
    <dbReference type="NCBI Taxonomy" id="1123010"/>
    <lineage>
        <taxon>Bacteria</taxon>
        <taxon>Pseudomonadati</taxon>
        <taxon>Pseudomonadota</taxon>
        <taxon>Gammaproteobacteria</taxon>
        <taxon>Alteromonadales</taxon>
        <taxon>Pseudoalteromonadaceae</taxon>
        <taxon>Pseudoalteromonas</taxon>
    </lineage>
</organism>
<dbReference type="InterPro" id="IPR001789">
    <property type="entry name" value="Sig_transdc_resp-reg_receiver"/>
</dbReference>
<reference evidence="5 6" key="1">
    <citation type="submission" date="2016-10" db="EMBL/GenBank/DDBJ databases">
        <authorList>
            <person name="de Groot N.N."/>
        </authorList>
    </citation>
    <scope>NUCLEOTIDE SEQUENCE [LARGE SCALE GENOMIC DNA]</scope>
    <source>
        <strain evidence="5 6">DSM 6059</strain>
    </source>
</reference>
<dbReference type="PANTHER" id="PTHR43547:SF2">
    <property type="entry name" value="HYBRID SIGNAL TRANSDUCTION HISTIDINE KINASE C"/>
    <property type="match status" value="1"/>
</dbReference>
<evidence type="ECO:0000313" key="6">
    <source>
        <dbReference type="Proteomes" id="UP000198862"/>
    </source>
</evidence>
<feature type="domain" description="Response regulatory" evidence="4">
    <location>
        <begin position="147"/>
        <end position="263"/>
    </location>
</feature>
<name>A0A1I1GK47_9GAMM</name>
<dbReference type="OrthoDB" id="8874570at2"/>
<dbReference type="PROSITE" id="PS50110">
    <property type="entry name" value="RESPONSE_REGULATORY"/>
    <property type="match status" value="2"/>
</dbReference>
<evidence type="ECO:0000259" key="4">
    <source>
        <dbReference type="PROSITE" id="PS50110"/>
    </source>
</evidence>
<feature type="domain" description="Response regulatory" evidence="4">
    <location>
        <begin position="1"/>
        <end position="117"/>
    </location>
</feature>
<dbReference type="Proteomes" id="UP000198862">
    <property type="component" value="Unassembled WGS sequence"/>
</dbReference>
<protein>
    <submittedName>
        <fullName evidence="5">Histidine kinase-, DNA gyrase B-, and HSP90-like ATPase</fullName>
    </submittedName>
</protein>
<dbReference type="AlphaFoldDB" id="A0A1I1GK47"/>
<dbReference type="InterPro" id="IPR011006">
    <property type="entry name" value="CheY-like_superfamily"/>
</dbReference>
<comment type="caution">
    <text evidence="2">Lacks conserved residue(s) required for the propagation of feature annotation.</text>
</comment>
<feature type="domain" description="Histidine kinase" evidence="3">
    <location>
        <begin position="292"/>
        <end position="502"/>
    </location>
</feature>
<dbReference type="CDD" id="cd19920">
    <property type="entry name" value="REC_PA4781-like"/>
    <property type="match status" value="1"/>
</dbReference>
<dbReference type="SMART" id="SM00387">
    <property type="entry name" value="HATPase_c"/>
    <property type="match status" value="1"/>
</dbReference>
<dbReference type="Gene3D" id="3.40.50.2300">
    <property type="match status" value="2"/>
</dbReference>
<accession>A0A1I1GK47</accession>
<dbReference type="PANTHER" id="PTHR43547">
    <property type="entry name" value="TWO-COMPONENT HISTIDINE KINASE"/>
    <property type="match status" value="1"/>
</dbReference>
<dbReference type="InterPro" id="IPR005467">
    <property type="entry name" value="His_kinase_dom"/>
</dbReference>
<dbReference type="Pfam" id="PF02518">
    <property type="entry name" value="HATPase_c"/>
    <property type="match status" value="1"/>
</dbReference>
<dbReference type="GO" id="GO:0000155">
    <property type="term" value="F:phosphorelay sensor kinase activity"/>
    <property type="evidence" value="ECO:0007669"/>
    <property type="project" value="TreeGrafter"/>
</dbReference>
<dbReference type="RefSeq" id="WP_091980597.1">
    <property type="nucleotide sequence ID" value="NZ_FOLO01000005.1"/>
</dbReference>
<evidence type="ECO:0000256" key="1">
    <source>
        <dbReference type="ARBA" id="ARBA00022553"/>
    </source>
</evidence>
<keyword evidence="5" id="KW-0808">Transferase</keyword>
<keyword evidence="1 2" id="KW-0597">Phosphoprotein</keyword>
<proteinExistence type="predicted"/>
<dbReference type="InterPro" id="IPR003594">
    <property type="entry name" value="HATPase_dom"/>
</dbReference>
<dbReference type="STRING" id="1123010.SAMN02745724_00918"/>
<dbReference type="Pfam" id="PF00072">
    <property type="entry name" value="Response_reg"/>
    <property type="match status" value="2"/>
</dbReference>
<dbReference type="Gene3D" id="3.30.565.10">
    <property type="entry name" value="Histidine kinase-like ATPase, C-terminal domain"/>
    <property type="match status" value="1"/>
</dbReference>
<keyword evidence="5" id="KW-0418">Kinase</keyword>
<dbReference type="InterPro" id="IPR036890">
    <property type="entry name" value="HATPase_C_sf"/>
</dbReference>
<dbReference type="SUPFAM" id="SSF55874">
    <property type="entry name" value="ATPase domain of HSP90 chaperone/DNA topoisomerase II/histidine kinase"/>
    <property type="match status" value="1"/>
</dbReference>
<evidence type="ECO:0000313" key="5">
    <source>
        <dbReference type="EMBL" id="SFC11642.1"/>
    </source>
</evidence>
<dbReference type="EMBL" id="FOLO01000005">
    <property type="protein sequence ID" value="SFC11642.1"/>
    <property type="molecule type" value="Genomic_DNA"/>
</dbReference>
<evidence type="ECO:0000259" key="3">
    <source>
        <dbReference type="PROSITE" id="PS50109"/>
    </source>
</evidence>